<evidence type="ECO:0000313" key="4">
    <source>
        <dbReference type="Proteomes" id="UP000663823"/>
    </source>
</evidence>
<feature type="compositionally biased region" description="Polar residues" evidence="2">
    <location>
        <begin position="1623"/>
        <end position="1641"/>
    </location>
</feature>
<feature type="compositionally biased region" description="Polar residues" evidence="2">
    <location>
        <begin position="1248"/>
        <end position="1263"/>
    </location>
</feature>
<evidence type="ECO:0000256" key="2">
    <source>
        <dbReference type="SAM" id="MobiDB-lite"/>
    </source>
</evidence>
<feature type="coiled-coil region" evidence="1">
    <location>
        <begin position="1028"/>
        <end position="1111"/>
    </location>
</feature>
<dbReference type="Proteomes" id="UP000663823">
    <property type="component" value="Unassembled WGS sequence"/>
</dbReference>
<keyword evidence="1" id="KW-0175">Coiled coil</keyword>
<protein>
    <recommendedName>
        <fullName evidence="5">Girdin</fullName>
    </recommendedName>
</protein>
<feature type="compositionally biased region" description="Low complexity" evidence="2">
    <location>
        <begin position="1663"/>
        <end position="1672"/>
    </location>
</feature>
<dbReference type="GO" id="GO:0030705">
    <property type="term" value="P:cytoskeleton-dependent intracellular transport"/>
    <property type="evidence" value="ECO:0007669"/>
    <property type="project" value="TreeGrafter"/>
</dbReference>
<dbReference type="SUPFAM" id="SSF116907">
    <property type="entry name" value="Hook domain"/>
    <property type="match status" value="1"/>
</dbReference>
<feature type="compositionally biased region" description="Basic and acidic residues" evidence="2">
    <location>
        <begin position="1576"/>
        <end position="1586"/>
    </location>
</feature>
<dbReference type="Gene3D" id="1.10.418.10">
    <property type="entry name" value="Calponin-like domain"/>
    <property type="match status" value="1"/>
</dbReference>
<feature type="coiled-coil region" evidence="1">
    <location>
        <begin position="691"/>
        <end position="739"/>
    </location>
</feature>
<dbReference type="GO" id="GO:0008017">
    <property type="term" value="F:microtubule binding"/>
    <property type="evidence" value="ECO:0007669"/>
    <property type="project" value="TreeGrafter"/>
</dbReference>
<comment type="caution">
    <text evidence="3">The sequence shown here is derived from an EMBL/GenBank/DDBJ whole genome shotgun (WGS) entry which is preliminary data.</text>
</comment>
<evidence type="ECO:0000256" key="1">
    <source>
        <dbReference type="SAM" id="Coils"/>
    </source>
</evidence>
<accession>A0A818G3A3</accession>
<proteinExistence type="predicted"/>
<gene>
    <name evidence="3" type="ORF">OTI717_LOCUS777</name>
</gene>
<dbReference type="GO" id="GO:0031122">
    <property type="term" value="P:cytoplasmic microtubule organization"/>
    <property type="evidence" value="ECO:0007669"/>
    <property type="project" value="TreeGrafter"/>
</dbReference>
<feature type="compositionally biased region" description="Polar residues" evidence="2">
    <location>
        <begin position="1564"/>
        <end position="1575"/>
    </location>
</feature>
<feature type="coiled-coil region" evidence="1">
    <location>
        <begin position="193"/>
        <end position="227"/>
    </location>
</feature>
<dbReference type="PANTHER" id="PTHR18947">
    <property type="entry name" value="HOOK PROTEINS"/>
    <property type="match status" value="1"/>
</dbReference>
<feature type="coiled-coil region" evidence="1">
    <location>
        <begin position="275"/>
        <end position="656"/>
    </location>
</feature>
<dbReference type="GO" id="GO:0005813">
    <property type="term" value="C:centrosome"/>
    <property type="evidence" value="ECO:0007669"/>
    <property type="project" value="TreeGrafter"/>
</dbReference>
<evidence type="ECO:0000313" key="3">
    <source>
        <dbReference type="EMBL" id="CAF3485225.1"/>
    </source>
</evidence>
<feature type="region of interest" description="Disordered" evidence="2">
    <location>
        <begin position="1248"/>
        <end position="1284"/>
    </location>
</feature>
<dbReference type="InterPro" id="IPR036872">
    <property type="entry name" value="CH_dom_sf"/>
</dbReference>
<feature type="non-terminal residue" evidence="3">
    <location>
        <position position="1"/>
    </location>
</feature>
<name>A0A818G3A3_9BILA</name>
<feature type="compositionally biased region" description="Basic and acidic residues" evidence="2">
    <location>
        <begin position="1509"/>
        <end position="1520"/>
    </location>
</feature>
<feature type="compositionally biased region" description="Basic and acidic residues" evidence="2">
    <location>
        <begin position="1264"/>
        <end position="1275"/>
    </location>
</feature>
<reference evidence="3" key="1">
    <citation type="submission" date="2021-02" db="EMBL/GenBank/DDBJ databases">
        <authorList>
            <person name="Nowell W R."/>
        </authorList>
    </citation>
    <scope>NUCLEOTIDE SEQUENCE</scope>
</reference>
<feature type="coiled-coil region" evidence="1">
    <location>
        <begin position="857"/>
        <end position="954"/>
    </location>
</feature>
<feature type="region of interest" description="Disordered" evidence="2">
    <location>
        <begin position="1493"/>
        <end position="1549"/>
    </location>
</feature>
<dbReference type="PANTHER" id="PTHR18947:SF28">
    <property type="entry name" value="GIRDIN, ISOFORM A"/>
    <property type="match status" value="1"/>
</dbReference>
<organism evidence="3 4">
    <name type="scientific">Rotaria sordida</name>
    <dbReference type="NCBI Taxonomy" id="392033"/>
    <lineage>
        <taxon>Eukaryota</taxon>
        <taxon>Metazoa</taxon>
        <taxon>Spiralia</taxon>
        <taxon>Gnathifera</taxon>
        <taxon>Rotifera</taxon>
        <taxon>Eurotatoria</taxon>
        <taxon>Bdelloidea</taxon>
        <taxon>Philodinida</taxon>
        <taxon>Philodinidae</taxon>
        <taxon>Rotaria</taxon>
    </lineage>
</organism>
<dbReference type="GO" id="GO:0051959">
    <property type="term" value="F:dynein light intermediate chain binding"/>
    <property type="evidence" value="ECO:0007669"/>
    <property type="project" value="TreeGrafter"/>
</dbReference>
<dbReference type="GO" id="GO:0005737">
    <property type="term" value="C:cytoplasm"/>
    <property type="evidence" value="ECO:0007669"/>
    <property type="project" value="TreeGrafter"/>
</dbReference>
<evidence type="ECO:0008006" key="5">
    <source>
        <dbReference type="Google" id="ProtNLM"/>
    </source>
</evidence>
<dbReference type="EMBL" id="CAJOAX010000029">
    <property type="protein sequence ID" value="CAF3485225.1"/>
    <property type="molecule type" value="Genomic_DNA"/>
</dbReference>
<sequence>MNTISVVTRDINEFLKHPLIIWAESFIEKENKLSYEQLINSTCFHAIIRSIDPRLQNSRLPNEASDTSSRLVNLDFILRSIRSFVQDVLRYIIVAELPNIYVIAHEPYAEYSFDEIERILLLLLACSVSGGDRKDIHIQHLTTLNESIQQSLMPHIEELTNEINIILQPQEYFFNDYFNTDNNKYLKCLFINLINLINERDHYFEEILELEQDKQTLKQKLELYQSSSSNLLNIGNCNSGTNLHTTPSQTSLNTFLNDLETKNPGIEITEYKTKMRQMKSDLDDKMDTIETMREEFELLQTELNRIKNENIELNQNARLTRLYRDEIDTLNDKLIKMEKYQQELERYKERFNDFDTLKNRLEELQNENQLLSQARSHLEQQIEEYRYRINEMLQSEIDIKKFQHDIETITHERDMIRERLSNLLEDKVRLELDLNSTTHTVDTLNNELNQVKLRQDFDESRSSSISFQIQQTIKNRLLKYDIDNKQLNDQLTALKERYDIDMHMKRIDEEKRIIHIQLLNEQINEYLNNLNCLEIKNDQLTKEKLCLQNQIQDNKIEYEKIRSELEANNKHLKLTLNTIQQREQMETTAKFQDIEQENKRLQDRMGELMQQISQLQIEHDHLTIVKERECALNERIINLQLKYDQLARENLTIEKRCEMYEKHLKHYETLEHNYLELKHNNEYYSRQIAHVNQLEKEFIDKQLQYEQLEKENLDLKKQIKQLNECLLNEEENNRQIKNDYFLLKQRHNEEQYNELTKKLNDACDLTRHIQIKLKKKQDETDHLKKTLTNNEYFIEKLKNDLKQEIHLREELQQKFFNIDISQETSDNEEKKKNNEIADIQQRLDLALKSDKVHTSIQRSLKETIETLNHHIQDLQSDKTRLQNDLQHTTLRIESLQNDNLKQRQLNEQIENDRLIIINSCQHFQQTNEQLINDHDQLQKLYTKLENEFDTTLNQLTEQRTTNRLLTKECKYLQIELDTIVKEKQNLLNRISYLLKQIHQYETKLAEQKPLDEQYLLLQKQYQIRTDDLQDTLTINQNLKQQLDEIKLELSKSRSDLATIQMKYTNINAEYANLITKYEFLEQQTERTEEEKSQLIEQLHNLVQQNQNVLAQALSNKDLFHEEARGYLEQLHSLMRQKELLEMKIMEQYKNMTIHKPRRSRGLIQSVSRKTRNILDRLANRRTRTSSADGQLYLGDSTERAISPSLSSVDNTVTSITHARSTTPDVISSSLTSARQYQPSTSEIFKNQQETNHLHQSTDSLADSSSKEEEESRINDDSTAMAKASTPIRVTLQSKAPEFILNNHRQSPFRPIRDSPGLQHSLHDISSPTVNQRRCSSTQSFLIHPNQNNTNNIHSSIRRHRLGPSIISSPILLKHQPLSEQQQQETLLNDHVLITEFVYIEDVAALPIYDIFSENLSTNPVYTENHRKKDTYEVYTTSVSSFPIDNVDSENPTTVQLQSESHPYEKSTEYLSTLSTHSADFKNEETTIPTDDIYYTQEESTERASTVSEHTTDFENEKTTESTDEIYYTQEESTEPTSAVSEQHTKAENEETTDNELFIVTESTEPASTVTEQSAEFENKETTESTDKLYYALEDSTEPSSTISEQNTEFEKEETAESTDETYYPQQESTDPVSTVSEQSVKFANEEVTELIDEMYYGQEESAESASTVSEQSTEFENEETTVPIHEEKNAVT</sequence>
<feature type="region of interest" description="Disordered" evidence="2">
    <location>
        <begin position="1564"/>
        <end position="1692"/>
    </location>
</feature>
<feature type="compositionally biased region" description="Polar residues" evidence="2">
    <location>
        <begin position="1597"/>
        <end position="1606"/>
    </location>
</feature>